<evidence type="ECO:0000256" key="1">
    <source>
        <dbReference type="ARBA" id="ARBA00023239"/>
    </source>
</evidence>
<dbReference type="InterPro" id="IPR002840">
    <property type="entry name" value="PMDh-S-like_dom"/>
</dbReference>
<keyword evidence="2" id="KW-0472">Membrane</keyword>
<dbReference type="Proteomes" id="UP000244093">
    <property type="component" value="Unassembled WGS sequence"/>
</dbReference>
<proteinExistence type="predicted"/>
<gene>
    <name evidence="4" type="ORF">B7O98_05560</name>
</gene>
<evidence type="ECO:0000313" key="5">
    <source>
        <dbReference type="Proteomes" id="UP000244093"/>
    </source>
</evidence>
<evidence type="ECO:0000259" key="3">
    <source>
        <dbReference type="Pfam" id="PF01989"/>
    </source>
</evidence>
<keyword evidence="1" id="KW-0456">Lyase</keyword>
<keyword evidence="2" id="KW-1133">Transmembrane helix</keyword>
<sequence>MLKFKVIWDLRWVGMDIPVSKVFSESEVCGVLRVSKKPLSFLGDVDVDKAEVKGLGSIGGVILAVHAFVGSTVGPYVLFSLMKRGSLPKALITTAVDPTILAGCVLTGLPLYKVNPKDLELLIKYDGCNVCLQGGKLTILDSAGECLE</sequence>
<keyword evidence="2" id="KW-0812">Transmembrane</keyword>
<dbReference type="Gene3D" id="3.50.30.10">
    <property type="entry name" value="Phosphohistidine domain"/>
    <property type="match status" value="1"/>
</dbReference>
<organism evidence="4 5">
    <name type="scientific">Zestosphaera tikiterensis</name>
    <dbReference type="NCBI Taxonomy" id="1973259"/>
    <lineage>
        <taxon>Archaea</taxon>
        <taxon>Thermoproteota</taxon>
        <taxon>Thermoprotei</taxon>
        <taxon>Desulfurococcales</taxon>
        <taxon>Desulfurococcaceae</taxon>
        <taxon>Zestosphaera</taxon>
    </lineage>
</organism>
<evidence type="ECO:0000313" key="4">
    <source>
        <dbReference type="EMBL" id="PUA32141.1"/>
    </source>
</evidence>
<feature type="transmembrane region" description="Helical" evidence="2">
    <location>
        <begin position="58"/>
        <end position="79"/>
    </location>
</feature>
<feature type="domain" description="Phosphomevalonate dehydratase small subunit-like" evidence="3">
    <location>
        <begin position="39"/>
        <end position="111"/>
    </location>
</feature>
<dbReference type="SUPFAM" id="SSF52016">
    <property type="entry name" value="LeuD/IlvD-like"/>
    <property type="match status" value="1"/>
</dbReference>
<comment type="caution">
    <text evidence="4">The sequence shown here is derived from an EMBL/GenBank/DDBJ whole genome shotgun (WGS) entry which is preliminary data.</text>
</comment>
<evidence type="ECO:0000256" key="2">
    <source>
        <dbReference type="SAM" id="Phobius"/>
    </source>
</evidence>
<protein>
    <recommendedName>
        <fullName evidence="3">Phosphomevalonate dehydratase small subunit-like domain-containing protein</fullName>
    </recommendedName>
</protein>
<reference evidence="4 5" key="1">
    <citation type="journal article" date="2018" name="Syst. Appl. Microbiol.">
        <title>A new symbiotic nanoarchaeote (Candidatus Nanoclepta minutus) and its host (Zestosphaera tikiterensis gen. nov., sp. nov.) from a New Zealand hot spring.</title>
        <authorList>
            <person name="St John E."/>
            <person name="Liu Y."/>
            <person name="Podar M."/>
            <person name="Stott M.B."/>
            <person name="Meneghin J."/>
            <person name="Chen Z."/>
            <person name="Lagutin K."/>
            <person name="Mitchell K."/>
            <person name="Reysenbach A.L."/>
        </authorList>
    </citation>
    <scope>NUCLEOTIDE SEQUENCE [LARGE SCALE GENOMIC DNA]</scope>
    <source>
        <strain evidence="4">NZ3</strain>
    </source>
</reference>
<dbReference type="Pfam" id="PF01989">
    <property type="entry name" value="AcnX_swivel_put"/>
    <property type="match status" value="1"/>
</dbReference>
<dbReference type="AlphaFoldDB" id="A0A2R7Y3L1"/>
<dbReference type="GO" id="GO:0016829">
    <property type="term" value="F:lyase activity"/>
    <property type="evidence" value="ECO:0007669"/>
    <property type="project" value="UniProtKB-KW"/>
</dbReference>
<accession>A0A2R7Y3L1</accession>
<dbReference type="EMBL" id="NBVN01000004">
    <property type="protein sequence ID" value="PUA32141.1"/>
    <property type="molecule type" value="Genomic_DNA"/>
</dbReference>
<name>A0A2R7Y3L1_9CREN</name>